<evidence type="ECO:0000313" key="5">
    <source>
        <dbReference type="Proteomes" id="UP001284033"/>
    </source>
</evidence>
<reference evidence="4" key="1">
    <citation type="submission" date="2023-01" db="EMBL/GenBank/DDBJ databases">
        <title>Genome-based studies on antimicrobial resistance profiles of Riemerella anatipestifer in China, 1994 to 2021.</title>
        <authorList>
            <person name="Yang Z."/>
            <person name="Zhu D."/>
        </authorList>
    </citation>
    <scope>NUCLEOTIDE SEQUENCE</scope>
    <source>
        <strain evidence="4">RCAD1218</strain>
    </source>
</reference>
<feature type="transmembrane region" description="Helical" evidence="2">
    <location>
        <begin position="12"/>
        <end position="29"/>
    </location>
</feature>
<evidence type="ECO:0000256" key="1">
    <source>
        <dbReference type="SAM" id="MobiDB-lite"/>
    </source>
</evidence>
<organism evidence="4 5">
    <name type="scientific">Riemerella anatipestifer</name>
    <name type="common">Moraxella anatipestifer</name>
    <dbReference type="NCBI Taxonomy" id="34085"/>
    <lineage>
        <taxon>Bacteria</taxon>
        <taxon>Pseudomonadati</taxon>
        <taxon>Bacteroidota</taxon>
        <taxon>Flavobacteriia</taxon>
        <taxon>Flavobacteriales</taxon>
        <taxon>Weeksellaceae</taxon>
        <taxon>Riemerella</taxon>
    </lineage>
</organism>
<evidence type="ECO:0000313" key="4">
    <source>
        <dbReference type="EMBL" id="MDY3512170.1"/>
    </source>
</evidence>
<proteinExistence type="predicted"/>
<dbReference type="Proteomes" id="UP001284033">
    <property type="component" value="Unassembled WGS sequence"/>
</dbReference>
<evidence type="ECO:0000259" key="3">
    <source>
        <dbReference type="Pfam" id="PF12508"/>
    </source>
</evidence>
<dbReference type="RefSeq" id="WP_253037388.1">
    <property type="nucleotide sequence ID" value="NZ_CP170447.1"/>
</dbReference>
<dbReference type="EMBL" id="JAQZHK010000002">
    <property type="protein sequence ID" value="MDY3512170.1"/>
    <property type="molecule type" value="Genomic_DNA"/>
</dbReference>
<comment type="caution">
    <text evidence="4">The sequence shown here is derived from an EMBL/GenBank/DDBJ whole genome shotgun (WGS) entry which is preliminary data.</text>
</comment>
<keyword evidence="2" id="KW-0812">Transmembrane</keyword>
<keyword evidence="2" id="KW-0472">Membrane</keyword>
<dbReference type="Pfam" id="PF12508">
    <property type="entry name" value="Transposon_TraM"/>
    <property type="match status" value="1"/>
</dbReference>
<protein>
    <submittedName>
        <fullName evidence="4">Conjugative transposon protein TraM</fullName>
    </submittedName>
</protein>
<name>A0AAP6HF90_RIEAN</name>
<feature type="region of interest" description="Disordered" evidence="1">
    <location>
        <begin position="150"/>
        <end position="178"/>
    </location>
</feature>
<feature type="compositionally biased region" description="Basic and acidic residues" evidence="1">
    <location>
        <begin position="168"/>
        <end position="178"/>
    </location>
</feature>
<dbReference type="InterPro" id="IPR055407">
    <property type="entry name" value="TraM_C"/>
</dbReference>
<feature type="compositionally biased region" description="Polar residues" evidence="1">
    <location>
        <begin position="151"/>
        <end position="167"/>
    </location>
</feature>
<sequence length="406" mass="47387">MVDFKKINFKQPRYIIPLIALPVILYFGQQVISFKQAKKSEEEEKELATGLGETKEEILSKNEAYDAFYNNKDKRTLIEGLDEERDSLKYYDENLSNEEKRYIDSINWVKSQKLGYQRENNFDKEYYRPPQKQTVDRDYERSAELIRMLNNEASGNGRTAQQNQNYSSKEEYQRQDEQNPIKMMREQMLLLDSLEKSKDPDFQQRALAEKKLKNNRDKMEAFLNSTLKVDKARLNNQFNSITKEKEDTFIKAVIDENLKGYLGSRIRFRLLEDVYVGKNKISKGSILYGQISGFSLQRVNLNIVSILNNGEILPINLTIYDVDGMKGLYVPNSTFREMMRELGQNSIQGTNMDSGGQSFFTSIISRAFSSTSRTIANLIRQNKVKLKYNSYVYLINEKELKNNDNE</sequence>
<dbReference type="AlphaFoldDB" id="A0AAP6HF90"/>
<feature type="domain" description="Conjugative transposon TraM C-terminal" evidence="3">
    <location>
        <begin position="250"/>
        <end position="394"/>
    </location>
</feature>
<keyword evidence="2" id="KW-1133">Transmembrane helix</keyword>
<evidence type="ECO:0000256" key="2">
    <source>
        <dbReference type="SAM" id="Phobius"/>
    </source>
</evidence>
<accession>A0AAP6HF90</accession>
<gene>
    <name evidence="4" type="primary">traM</name>
    <name evidence="4" type="ORF">PG303_02935</name>
</gene>